<organism evidence="8 9">
    <name type="scientific">Intoshia linei</name>
    <dbReference type="NCBI Taxonomy" id="1819745"/>
    <lineage>
        <taxon>Eukaryota</taxon>
        <taxon>Metazoa</taxon>
        <taxon>Spiralia</taxon>
        <taxon>Lophotrochozoa</taxon>
        <taxon>Mesozoa</taxon>
        <taxon>Orthonectida</taxon>
        <taxon>Rhopaluridae</taxon>
        <taxon>Intoshia</taxon>
    </lineage>
</organism>
<protein>
    <recommendedName>
        <fullName evidence="2">ubiquitinyl hydrolase 1</fullName>
        <ecNumber evidence="2">3.4.19.12</ecNumber>
    </recommendedName>
</protein>
<dbReference type="OrthoDB" id="2248014at2759"/>
<gene>
    <name evidence="8" type="ORF">A3Q56_00916</name>
</gene>
<proteinExistence type="predicted"/>
<dbReference type="GO" id="GO:0016579">
    <property type="term" value="P:protein deubiquitination"/>
    <property type="evidence" value="ECO:0007669"/>
    <property type="project" value="InterPro"/>
</dbReference>
<comment type="caution">
    <text evidence="8">The sequence shown here is derived from an EMBL/GenBank/DDBJ whole genome shotgun (WGS) entry which is preliminary data.</text>
</comment>
<dbReference type="Pfam" id="PF00443">
    <property type="entry name" value="UCH"/>
    <property type="match status" value="1"/>
</dbReference>
<keyword evidence="9" id="KW-1185">Reference proteome</keyword>
<dbReference type="PANTHER" id="PTHR21646">
    <property type="entry name" value="UBIQUITIN CARBOXYL-TERMINAL HYDROLASE"/>
    <property type="match status" value="1"/>
</dbReference>
<evidence type="ECO:0000256" key="4">
    <source>
        <dbReference type="ARBA" id="ARBA00022833"/>
    </source>
</evidence>
<evidence type="ECO:0000313" key="9">
    <source>
        <dbReference type="Proteomes" id="UP000078046"/>
    </source>
</evidence>
<dbReference type="PROSITE" id="PS50089">
    <property type="entry name" value="ZF_RING_2"/>
    <property type="match status" value="1"/>
</dbReference>
<evidence type="ECO:0000256" key="5">
    <source>
        <dbReference type="PROSITE-ProRule" id="PRU00175"/>
    </source>
</evidence>
<feature type="domain" description="USP" evidence="7">
    <location>
        <begin position="28"/>
        <end position="832"/>
    </location>
</feature>
<accession>A0A177BAJ7</accession>
<dbReference type="GO" id="GO:0004843">
    <property type="term" value="F:cysteine-type deubiquitinase activity"/>
    <property type="evidence" value="ECO:0007669"/>
    <property type="project" value="UniProtKB-EC"/>
</dbReference>
<feature type="domain" description="RING-type" evidence="6">
    <location>
        <begin position="470"/>
        <end position="515"/>
    </location>
</feature>
<evidence type="ECO:0000256" key="3">
    <source>
        <dbReference type="ARBA" id="ARBA00022771"/>
    </source>
</evidence>
<dbReference type="InterPro" id="IPR038765">
    <property type="entry name" value="Papain-like_cys_pep_sf"/>
</dbReference>
<name>A0A177BAJ7_9BILA</name>
<evidence type="ECO:0000256" key="1">
    <source>
        <dbReference type="ARBA" id="ARBA00000707"/>
    </source>
</evidence>
<comment type="catalytic activity">
    <reaction evidence="1">
        <text>Thiol-dependent hydrolysis of ester, thioester, amide, peptide and isopeptide bonds formed by the C-terminal Gly of ubiquitin (a 76-residue protein attached to proteins as an intracellular targeting signal).</text>
        <dbReference type="EC" id="3.4.19.12"/>
    </reaction>
</comment>
<dbReference type="InterPro" id="IPR013083">
    <property type="entry name" value="Znf_RING/FYVE/PHD"/>
</dbReference>
<dbReference type="SUPFAM" id="SSF57850">
    <property type="entry name" value="RING/U-box"/>
    <property type="match status" value="1"/>
</dbReference>
<dbReference type="EC" id="3.4.19.12" evidence="2"/>
<dbReference type="PROSITE" id="PS00972">
    <property type="entry name" value="USP_1"/>
    <property type="match status" value="1"/>
</dbReference>
<evidence type="ECO:0000259" key="6">
    <source>
        <dbReference type="PROSITE" id="PS50089"/>
    </source>
</evidence>
<dbReference type="AlphaFoldDB" id="A0A177BAJ7"/>
<evidence type="ECO:0000256" key="2">
    <source>
        <dbReference type="ARBA" id="ARBA00012759"/>
    </source>
</evidence>
<dbReference type="EMBL" id="LWCA01000060">
    <property type="protein sequence ID" value="OAF71337.1"/>
    <property type="molecule type" value="Genomic_DNA"/>
</dbReference>
<evidence type="ECO:0000313" key="8">
    <source>
        <dbReference type="EMBL" id="OAF71337.1"/>
    </source>
</evidence>
<dbReference type="Gene3D" id="3.30.40.10">
    <property type="entry name" value="Zinc/RING finger domain, C3HC4 (zinc finger)"/>
    <property type="match status" value="1"/>
</dbReference>
<keyword evidence="4" id="KW-0862">Zinc</keyword>
<dbReference type="InterPro" id="IPR001394">
    <property type="entry name" value="Peptidase_C19_UCH"/>
</dbReference>
<dbReference type="Proteomes" id="UP000078046">
    <property type="component" value="Unassembled WGS sequence"/>
</dbReference>
<keyword evidence="3 5" id="KW-0863">Zinc-finger</keyword>
<evidence type="ECO:0000259" key="7">
    <source>
        <dbReference type="PROSITE" id="PS50235"/>
    </source>
</evidence>
<dbReference type="InterPro" id="IPR050185">
    <property type="entry name" value="Ub_carboxyl-term_hydrolase"/>
</dbReference>
<sequence>MVIKDEVNFADIIKEEKEEPVKYSAGIVGFYNIGNTCFMNSALQILLNHPGLMNNFLLEIECMISSDKGKRNATSFECDDALSVDELMHRNDFLDVSSNEKVPTSIISPPPSPNDSKCNGDMSIDQISDSLPSTSVNLSPIYKITRDRIREEFFKLFLQYWSRRFDILKPSDFRKKFVYVFKQFANFRQHDGQEFLVLLLDYLIESTKNLRIELTGQDISQHSKRPKIKQNNSNITDMSTDNEESVYCRTNLYESNESIADIFYGVYLSRISCQNCGHVSETKEPFAYLPLTITRAFEVQIAMHLDSFLREHLNLENYSLYKIDIASAIKPIMPTTMLKNLVGKEKGVTLGYLKNRTYKMNMTTDSYNTSFFMNDETNRSLMEDMCEKKRSSSVESLEENVLPHDEEYQRDKVMDWVNSSENCIDAPEDERTAIEKSEPITESFPKFVEVCDSIPLSTSGRTMVVNSIECAICYDCFFDYHMYVHMVCGYTVCLDCLKSTILNSLGSSFNCHRCKENVEEINFELCSNVKPDNENMNYNVSIFYVIDNLTHKKPNYDRTVLSNPFLIQVPKVVSLVSLKKALISFVVNDLDDEIDDNVSILYSINGHSCGICSLADRCHGCVIVDENIVIKPGLNFTVLFKYSDYGYRQIYCGRSIMQNRYIDKIKDLFEQTKDWIDDSSMNSFCPNDYVEIQDCMEKFAQPEILDEDNPWYCSSCKTKSKASKQLLIERVPDTLIIHIKRYIFRNGCAIKINKRVTFPYESLDVSCLVVNSNSEKYDLLGCICHEGNMNVGHYTSFVRHPFDKTFRIYNDSNVGVQNLAIENAYVLVYKKQNSFEFSQKDEGIYCDRIQKSFQNMNHIIN</sequence>
<keyword evidence="3 5" id="KW-0479">Metal-binding</keyword>
<reference evidence="8 9" key="1">
    <citation type="submission" date="2016-04" db="EMBL/GenBank/DDBJ databases">
        <title>The genome of Intoshia linei affirms orthonectids as highly simplified spiralians.</title>
        <authorList>
            <person name="Mikhailov K.V."/>
            <person name="Slusarev G.S."/>
            <person name="Nikitin M.A."/>
            <person name="Logacheva M.D."/>
            <person name="Penin A."/>
            <person name="Aleoshin V."/>
            <person name="Panchin Y.V."/>
        </authorList>
    </citation>
    <scope>NUCLEOTIDE SEQUENCE [LARGE SCALE GENOMIC DNA]</scope>
    <source>
        <strain evidence="8">Intl2013</strain>
        <tissue evidence="8">Whole animal</tissue>
    </source>
</reference>
<dbReference type="InterPro" id="IPR001841">
    <property type="entry name" value="Znf_RING"/>
</dbReference>
<dbReference type="InterPro" id="IPR018200">
    <property type="entry name" value="USP_CS"/>
</dbReference>
<dbReference type="InterPro" id="IPR028889">
    <property type="entry name" value="USP"/>
</dbReference>
<dbReference type="SUPFAM" id="SSF54001">
    <property type="entry name" value="Cysteine proteinases"/>
    <property type="match status" value="1"/>
</dbReference>
<dbReference type="PROSITE" id="PS50235">
    <property type="entry name" value="USP_3"/>
    <property type="match status" value="1"/>
</dbReference>
<dbReference type="Gene3D" id="3.90.70.10">
    <property type="entry name" value="Cysteine proteinases"/>
    <property type="match status" value="2"/>
</dbReference>
<dbReference type="GO" id="GO:0008270">
    <property type="term" value="F:zinc ion binding"/>
    <property type="evidence" value="ECO:0007669"/>
    <property type="project" value="UniProtKB-KW"/>
</dbReference>